<dbReference type="InterPro" id="IPR036822">
    <property type="entry name" value="CutC-like_dom_sf"/>
</dbReference>
<dbReference type="AlphaFoldDB" id="A0A6N8J5V6"/>
<dbReference type="FunFam" id="3.20.20.380:FF:000001">
    <property type="entry name" value="Copper homeostasis protein CutC"/>
    <property type="match status" value="1"/>
</dbReference>
<dbReference type="OrthoDB" id="9815677at2"/>
<protein>
    <recommendedName>
        <fullName evidence="2">PF03932 family protein CutC</fullName>
    </recommendedName>
</protein>
<dbReference type="Gene3D" id="3.20.20.380">
    <property type="entry name" value="Copper homeostasis (CutC) domain"/>
    <property type="match status" value="1"/>
</dbReference>
<dbReference type="Proteomes" id="UP000468388">
    <property type="component" value="Unassembled WGS sequence"/>
</dbReference>
<comment type="caution">
    <text evidence="3">The sequence shown here is derived from an EMBL/GenBank/DDBJ whole genome shotgun (WGS) entry which is preliminary data.</text>
</comment>
<dbReference type="PANTHER" id="PTHR12598">
    <property type="entry name" value="COPPER HOMEOSTASIS PROTEIN CUTC"/>
    <property type="match status" value="1"/>
</dbReference>
<evidence type="ECO:0000256" key="2">
    <source>
        <dbReference type="HAMAP-Rule" id="MF_00795"/>
    </source>
</evidence>
<dbReference type="PANTHER" id="PTHR12598:SF0">
    <property type="entry name" value="COPPER HOMEOSTASIS PROTEIN CUTC HOMOLOG"/>
    <property type="match status" value="1"/>
</dbReference>
<dbReference type="GO" id="GO:0005737">
    <property type="term" value="C:cytoplasm"/>
    <property type="evidence" value="ECO:0007669"/>
    <property type="project" value="UniProtKB-SubCell"/>
</dbReference>
<gene>
    <name evidence="2" type="primary">cutC</name>
    <name evidence="3" type="ORF">GO495_03540</name>
</gene>
<proteinExistence type="inferred from homology"/>
<organism evidence="3 4">
    <name type="scientific">Chitinophaga oryziterrae</name>
    <dbReference type="NCBI Taxonomy" id="1031224"/>
    <lineage>
        <taxon>Bacteria</taxon>
        <taxon>Pseudomonadati</taxon>
        <taxon>Bacteroidota</taxon>
        <taxon>Chitinophagia</taxon>
        <taxon>Chitinophagales</taxon>
        <taxon>Chitinophagaceae</taxon>
        <taxon>Chitinophaga</taxon>
    </lineage>
</organism>
<keyword evidence="4" id="KW-1185">Reference proteome</keyword>
<accession>A0A6N8J5V6</accession>
<sequence length="249" mass="26877">MITLEICASSVASCIAAQQGGAKRIELCDNLLEGGTTPSYATIALAREKVDIDIYPIIRPRGGDFLYDDLEFAIMQKDIAMCKQLGCNGVVIGLLTADGQVDVERTKILVEQAWPMGVTFHRAFDMTADPIQALEDVISTGCERILSSGQRNTAPEGTELLKTLVQLAEGRIIIMAGSGVRANNITMLVQETGATEFHTTARSYVESKMVYRNPHVSMGGIPGVPEYGISLTQVDDVKLILELAQQAKG</sequence>
<name>A0A6N8J5V6_9BACT</name>
<evidence type="ECO:0000256" key="1">
    <source>
        <dbReference type="ARBA" id="ARBA00007768"/>
    </source>
</evidence>
<comment type="caution">
    <text evidence="2">Once thought to be involved in copper homeostasis, experiments in E.coli have shown this is not the case.</text>
</comment>
<dbReference type="Pfam" id="PF03932">
    <property type="entry name" value="CutC"/>
    <property type="match status" value="1"/>
</dbReference>
<dbReference type="EMBL" id="WRXO01000001">
    <property type="protein sequence ID" value="MVT39646.1"/>
    <property type="molecule type" value="Genomic_DNA"/>
</dbReference>
<evidence type="ECO:0000313" key="3">
    <source>
        <dbReference type="EMBL" id="MVT39646.1"/>
    </source>
</evidence>
<dbReference type="HAMAP" id="MF_00795">
    <property type="entry name" value="CutC"/>
    <property type="match status" value="1"/>
</dbReference>
<evidence type="ECO:0000313" key="4">
    <source>
        <dbReference type="Proteomes" id="UP000468388"/>
    </source>
</evidence>
<dbReference type="InterPro" id="IPR005627">
    <property type="entry name" value="CutC-like"/>
</dbReference>
<comment type="similarity">
    <text evidence="1 2">Belongs to the CutC family.</text>
</comment>
<dbReference type="GO" id="GO:0005507">
    <property type="term" value="F:copper ion binding"/>
    <property type="evidence" value="ECO:0007669"/>
    <property type="project" value="TreeGrafter"/>
</dbReference>
<dbReference type="SUPFAM" id="SSF110395">
    <property type="entry name" value="CutC-like"/>
    <property type="match status" value="1"/>
</dbReference>
<dbReference type="RefSeq" id="WP_157298307.1">
    <property type="nucleotide sequence ID" value="NZ_BAAAZB010000005.1"/>
</dbReference>
<reference evidence="3 4" key="1">
    <citation type="submission" date="2019-12" db="EMBL/GenBank/DDBJ databases">
        <title>The draft genomic sequence of strain Chitinophaga oryziterrae JCM 16595.</title>
        <authorList>
            <person name="Zhang X."/>
        </authorList>
    </citation>
    <scope>NUCLEOTIDE SEQUENCE [LARGE SCALE GENOMIC DNA]</scope>
    <source>
        <strain evidence="3 4">JCM 16595</strain>
    </source>
</reference>
<comment type="subcellular location">
    <subcellularLocation>
        <location evidence="2">Cytoplasm</location>
    </subcellularLocation>
</comment>
<keyword evidence="2" id="KW-0963">Cytoplasm</keyword>